<reference evidence="3 4" key="1">
    <citation type="submission" date="2024-01" db="EMBL/GenBank/DDBJ databases">
        <authorList>
            <person name="Allen C."/>
            <person name="Tagirdzhanova G."/>
        </authorList>
    </citation>
    <scope>NUCLEOTIDE SEQUENCE [LARGE SCALE GENOMIC DNA]</scope>
</reference>
<feature type="signal peptide" evidence="2">
    <location>
        <begin position="1"/>
        <end position="20"/>
    </location>
</feature>
<evidence type="ECO:0000256" key="1">
    <source>
        <dbReference type="SAM" id="MobiDB-lite"/>
    </source>
</evidence>
<dbReference type="Proteomes" id="UP001642482">
    <property type="component" value="Unassembled WGS sequence"/>
</dbReference>
<keyword evidence="2" id="KW-0732">Signal</keyword>
<comment type="caution">
    <text evidence="3">The sequence shown here is derived from an EMBL/GenBank/DDBJ whole genome shotgun (WGS) entry which is preliminary data.</text>
</comment>
<evidence type="ECO:0000313" key="4">
    <source>
        <dbReference type="Proteomes" id="UP001642482"/>
    </source>
</evidence>
<feature type="chain" id="PRO_5046452388" evidence="2">
    <location>
        <begin position="21"/>
        <end position="256"/>
    </location>
</feature>
<dbReference type="EMBL" id="CAWUHD010000035">
    <property type="protein sequence ID" value="CAK7220350.1"/>
    <property type="molecule type" value="Genomic_DNA"/>
</dbReference>
<feature type="region of interest" description="Disordered" evidence="1">
    <location>
        <begin position="68"/>
        <end position="89"/>
    </location>
</feature>
<sequence>MKWTGSLQALAVSAATLVASSRVTLRSSLQLYKLKVVAPLVSSLNGRYLSINSDGTLGVPSSGLSGIGPIPPGAPVPPSSSSSSLVTTGYDAQPQAPPAAKFYVTSGGASNGGGGAHYELHSYPIGIIDHALGLNGSSSDGVRYLVDVANPNKTASNTNGGDGASPDWQSFTLGDFDSNSNGGTPGDEDALDISVVDKRIPPPLPLNTFSYGGAGHGKWLLFQGANSGYIAAWYDGSSIILQNYRQVDIVYEPADD</sequence>
<evidence type="ECO:0000313" key="3">
    <source>
        <dbReference type="EMBL" id="CAK7220350.1"/>
    </source>
</evidence>
<gene>
    <name evidence="3" type="ORF">SEUCBS140593_004204</name>
</gene>
<feature type="compositionally biased region" description="Pro residues" evidence="1">
    <location>
        <begin position="69"/>
        <end position="78"/>
    </location>
</feature>
<name>A0ABP0BLL7_9PEZI</name>
<protein>
    <submittedName>
        <fullName evidence="3">Uncharacterized protein</fullName>
    </submittedName>
</protein>
<organism evidence="3 4">
    <name type="scientific">Sporothrix eucalyptigena</name>
    <dbReference type="NCBI Taxonomy" id="1812306"/>
    <lineage>
        <taxon>Eukaryota</taxon>
        <taxon>Fungi</taxon>
        <taxon>Dikarya</taxon>
        <taxon>Ascomycota</taxon>
        <taxon>Pezizomycotina</taxon>
        <taxon>Sordariomycetes</taxon>
        <taxon>Sordariomycetidae</taxon>
        <taxon>Ophiostomatales</taxon>
        <taxon>Ophiostomataceae</taxon>
        <taxon>Sporothrix</taxon>
    </lineage>
</organism>
<evidence type="ECO:0000256" key="2">
    <source>
        <dbReference type="SAM" id="SignalP"/>
    </source>
</evidence>
<accession>A0ABP0BLL7</accession>
<keyword evidence="4" id="KW-1185">Reference proteome</keyword>
<proteinExistence type="predicted"/>